<evidence type="ECO:0000256" key="5">
    <source>
        <dbReference type="ARBA" id="ARBA00022527"/>
    </source>
</evidence>
<sequence length="466" mass="51769">RPGTRAFQPRNTLASCNSQQSQRQRPSAAPIVDEFDGGCDEDISELNGELHNFITRLDEASIVYVNKPPKLLQDRYLVDEKLGEGSYGKVKLCVDRQTGDRLAVKIVTIRLVRKIPQGLETVEREAATMRQLKHVNTVRLYADFSDEQCQKRYLVMEFAVCSIHDLQSKGMTMDAEYFRCLPESQARHYFAQLLDGVEYLHNLRIVHKDLKPGNLLLTADHTVKITDFGVCEQLPESALDDTITGTQATPAIQPPEVADGSKQFSGFRLDIYCAGVCLYFMVCGRVPYREKNVLLIYERIAEGRYTIESWVSEACQQLIGALMAYKATDRPDPAKARQFDWLQNQSAAPVPGQDWIRLESVCEVEDAAATVARVRQAFEERMHRRSQYETHGLSLASEAALTSEQPDDILATDDEDDGIDFKAGGARCGQASSGASACSEAPPAPQPPAAAPAASTGRKKRRCCLS</sequence>
<evidence type="ECO:0000256" key="1">
    <source>
        <dbReference type="ARBA" id="ARBA00001936"/>
    </source>
</evidence>
<dbReference type="Pfam" id="PF00069">
    <property type="entry name" value="Pkinase"/>
    <property type="match status" value="1"/>
</dbReference>
<evidence type="ECO:0000256" key="10">
    <source>
        <dbReference type="ARBA" id="ARBA00022840"/>
    </source>
</evidence>
<evidence type="ECO:0000256" key="17">
    <source>
        <dbReference type="SAM" id="MobiDB-lite"/>
    </source>
</evidence>
<protein>
    <recommendedName>
        <fullName evidence="4">non-specific serine/threonine protein kinase</fullName>
        <ecNumber evidence="4">2.7.11.1</ecNumber>
    </recommendedName>
</protein>
<evidence type="ECO:0000256" key="7">
    <source>
        <dbReference type="ARBA" id="ARBA00022723"/>
    </source>
</evidence>
<evidence type="ECO:0000256" key="6">
    <source>
        <dbReference type="ARBA" id="ARBA00022679"/>
    </source>
</evidence>
<dbReference type="GO" id="GO:0035556">
    <property type="term" value="P:intracellular signal transduction"/>
    <property type="evidence" value="ECO:0007669"/>
    <property type="project" value="TreeGrafter"/>
</dbReference>
<comment type="similarity">
    <text evidence="3">Belongs to the protein kinase superfamily. CAMK Ser/Thr protein kinase family. LKB1 subfamily.</text>
</comment>
<keyword evidence="11" id="KW-0460">Magnesium</keyword>
<keyword evidence="8 15" id="KW-0547">Nucleotide-binding</keyword>
<feature type="domain" description="Protein kinase" evidence="18">
    <location>
        <begin position="76"/>
        <end position="342"/>
    </location>
</feature>
<dbReference type="WBParaSite" id="maker-uti_cns_0047162-snap-gene-0.8-mRNA-1">
    <property type="protein sequence ID" value="maker-uti_cns_0047162-snap-gene-0.8-mRNA-1"/>
    <property type="gene ID" value="maker-uti_cns_0047162-snap-gene-0.8"/>
</dbReference>
<evidence type="ECO:0000313" key="20">
    <source>
        <dbReference type="WBParaSite" id="maker-uti_cns_0047162-snap-gene-0.8-mRNA-1"/>
    </source>
</evidence>
<dbReference type="FunFam" id="1.10.510.10:FF:000571">
    <property type="entry name" value="Maternal embryonic leucine zipper kinase"/>
    <property type="match status" value="1"/>
</dbReference>
<evidence type="ECO:0000256" key="15">
    <source>
        <dbReference type="PROSITE-ProRule" id="PRU10141"/>
    </source>
</evidence>
<dbReference type="GO" id="GO:0005524">
    <property type="term" value="F:ATP binding"/>
    <property type="evidence" value="ECO:0007669"/>
    <property type="project" value="UniProtKB-UniRule"/>
</dbReference>
<dbReference type="SUPFAM" id="SSF56112">
    <property type="entry name" value="Protein kinase-like (PK-like)"/>
    <property type="match status" value="1"/>
</dbReference>
<keyword evidence="9" id="KW-0418">Kinase</keyword>
<dbReference type="InterPro" id="IPR017441">
    <property type="entry name" value="Protein_kinase_ATP_BS"/>
</dbReference>
<evidence type="ECO:0000259" key="18">
    <source>
        <dbReference type="PROSITE" id="PS50011"/>
    </source>
</evidence>
<dbReference type="PROSITE" id="PS00107">
    <property type="entry name" value="PROTEIN_KINASE_ATP"/>
    <property type="match status" value="1"/>
</dbReference>
<evidence type="ECO:0000256" key="9">
    <source>
        <dbReference type="ARBA" id="ARBA00022777"/>
    </source>
</evidence>
<feature type="compositionally biased region" description="Basic residues" evidence="17">
    <location>
        <begin position="457"/>
        <end position="466"/>
    </location>
</feature>
<dbReference type="GO" id="GO:0046872">
    <property type="term" value="F:metal ion binding"/>
    <property type="evidence" value="ECO:0007669"/>
    <property type="project" value="UniProtKB-KW"/>
</dbReference>
<feature type="compositionally biased region" description="Acidic residues" evidence="17">
    <location>
        <begin position="409"/>
        <end position="418"/>
    </location>
</feature>
<keyword evidence="10 15" id="KW-0067">ATP-binding</keyword>
<organism evidence="19 20">
    <name type="scientific">Macrostomum lignano</name>
    <dbReference type="NCBI Taxonomy" id="282301"/>
    <lineage>
        <taxon>Eukaryota</taxon>
        <taxon>Metazoa</taxon>
        <taxon>Spiralia</taxon>
        <taxon>Lophotrochozoa</taxon>
        <taxon>Platyhelminthes</taxon>
        <taxon>Rhabditophora</taxon>
        <taxon>Macrostomorpha</taxon>
        <taxon>Macrostomida</taxon>
        <taxon>Macrostomidae</taxon>
        <taxon>Macrostomum</taxon>
    </lineage>
</organism>
<evidence type="ECO:0000256" key="16">
    <source>
        <dbReference type="RuleBase" id="RU000304"/>
    </source>
</evidence>
<keyword evidence="12" id="KW-0464">Manganese</keyword>
<dbReference type="InterPro" id="IPR000719">
    <property type="entry name" value="Prot_kinase_dom"/>
</dbReference>
<keyword evidence="19" id="KW-1185">Reference proteome</keyword>
<dbReference type="EC" id="2.7.11.1" evidence="4"/>
<evidence type="ECO:0000256" key="4">
    <source>
        <dbReference type="ARBA" id="ARBA00012513"/>
    </source>
</evidence>
<accession>A0A1I8JER0</accession>
<dbReference type="AlphaFoldDB" id="A0A1I8JER0"/>
<evidence type="ECO:0000313" key="19">
    <source>
        <dbReference type="Proteomes" id="UP000095280"/>
    </source>
</evidence>
<dbReference type="SMART" id="SM00220">
    <property type="entry name" value="S_TKc"/>
    <property type="match status" value="1"/>
</dbReference>
<reference evidence="20" key="1">
    <citation type="submission" date="2016-11" db="UniProtKB">
        <authorList>
            <consortium name="WormBaseParasite"/>
        </authorList>
    </citation>
    <scope>IDENTIFICATION</scope>
</reference>
<evidence type="ECO:0000256" key="11">
    <source>
        <dbReference type="ARBA" id="ARBA00022842"/>
    </source>
</evidence>
<dbReference type="InterPro" id="IPR011009">
    <property type="entry name" value="Kinase-like_dom_sf"/>
</dbReference>
<dbReference type="Gene3D" id="1.10.510.10">
    <property type="entry name" value="Transferase(Phosphotransferase) domain 1"/>
    <property type="match status" value="1"/>
</dbReference>
<keyword evidence="6" id="KW-0808">Transferase</keyword>
<feature type="binding site" evidence="15">
    <location>
        <position position="114"/>
    </location>
    <ligand>
        <name>ATP</name>
        <dbReference type="ChEBI" id="CHEBI:30616"/>
    </ligand>
</feature>
<evidence type="ECO:0000256" key="2">
    <source>
        <dbReference type="ARBA" id="ARBA00001946"/>
    </source>
</evidence>
<evidence type="ECO:0000256" key="3">
    <source>
        <dbReference type="ARBA" id="ARBA00009985"/>
    </source>
</evidence>
<dbReference type="PROSITE" id="PS00108">
    <property type="entry name" value="PROTEIN_KINASE_ST"/>
    <property type="match status" value="1"/>
</dbReference>
<feature type="region of interest" description="Disordered" evidence="17">
    <location>
        <begin position="409"/>
        <end position="466"/>
    </location>
</feature>
<dbReference type="PROSITE" id="PS50011">
    <property type="entry name" value="PROTEIN_KINASE_DOM"/>
    <property type="match status" value="1"/>
</dbReference>
<comment type="cofactor">
    <cofactor evidence="1">
        <name>Mn(2+)</name>
        <dbReference type="ChEBI" id="CHEBI:29035"/>
    </cofactor>
</comment>
<keyword evidence="5 16" id="KW-0723">Serine/threonine-protein kinase</keyword>
<dbReference type="PANTHER" id="PTHR24346">
    <property type="entry name" value="MAP/MICROTUBULE AFFINITY-REGULATING KINASE"/>
    <property type="match status" value="1"/>
</dbReference>
<dbReference type="Gene3D" id="3.30.200.20">
    <property type="entry name" value="Phosphorylase Kinase, domain 1"/>
    <property type="match status" value="1"/>
</dbReference>
<dbReference type="GO" id="GO:0004674">
    <property type="term" value="F:protein serine/threonine kinase activity"/>
    <property type="evidence" value="ECO:0007669"/>
    <property type="project" value="UniProtKB-KW"/>
</dbReference>
<proteinExistence type="inferred from homology"/>
<dbReference type="InterPro" id="IPR008271">
    <property type="entry name" value="Ser/Thr_kinase_AS"/>
</dbReference>
<comment type="catalytic activity">
    <reaction evidence="14">
        <text>L-seryl-[protein] + ATP = O-phospho-L-seryl-[protein] + ADP + H(+)</text>
        <dbReference type="Rhea" id="RHEA:17989"/>
        <dbReference type="Rhea" id="RHEA-COMP:9863"/>
        <dbReference type="Rhea" id="RHEA-COMP:11604"/>
        <dbReference type="ChEBI" id="CHEBI:15378"/>
        <dbReference type="ChEBI" id="CHEBI:29999"/>
        <dbReference type="ChEBI" id="CHEBI:30616"/>
        <dbReference type="ChEBI" id="CHEBI:83421"/>
        <dbReference type="ChEBI" id="CHEBI:456216"/>
        <dbReference type="EC" id="2.7.11.1"/>
    </reaction>
</comment>
<comment type="catalytic activity">
    <reaction evidence="13">
        <text>L-threonyl-[protein] + ATP = O-phospho-L-threonyl-[protein] + ADP + H(+)</text>
        <dbReference type="Rhea" id="RHEA:46608"/>
        <dbReference type="Rhea" id="RHEA-COMP:11060"/>
        <dbReference type="Rhea" id="RHEA-COMP:11605"/>
        <dbReference type="ChEBI" id="CHEBI:15378"/>
        <dbReference type="ChEBI" id="CHEBI:30013"/>
        <dbReference type="ChEBI" id="CHEBI:30616"/>
        <dbReference type="ChEBI" id="CHEBI:61977"/>
        <dbReference type="ChEBI" id="CHEBI:456216"/>
        <dbReference type="EC" id="2.7.11.1"/>
    </reaction>
</comment>
<evidence type="ECO:0000256" key="12">
    <source>
        <dbReference type="ARBA" id="ARBA00023211"/>
    </source>
</evidence>
<evidence type="ECO:0000256" key="8">
    <source>
        <dbReference type="ARBA" id="ARBA00022741"/>
    </source>
</evidence>
<comment type="cofactor">
    <cofactor evidence="2">
        <name>Mg(2+)</name>
        <dbReference type="ChEBI" id="CHEBI:18420"/>
    </cofactor>
</comment>
<dbReference type="Proteomes" id="UP000095280">
    <property type="component" value="Unplaced"/>
</dbReference>
<evidence type="ECO:0000256" key="14">
    <source>
        <dbReference type="ARBA" id="ARBA00048679"/>
    </source>
</evidence>
<evidence type="ECO:0000256" key="13">
    <source>
        <dbReference type="ARBA" id="ARBA00047899"/>
    </source>
</evidence>
<keyword evidence="7" id="KW-0479">Metal-binding</keyword>
<name>A0A1I8JER0_9PLAT</name>
<dbReference type="PANTHER" id="PTHR24346:SF94">
    <property type="entry name" value="NON-SPECIFIC SERINE_THREONINE PROTEIN KINASE"/>
    <property type="match status" value="1"/>
</dbReference>
<feature type="region of interest" description="Disordered" evidence="17">
    <location>
        <begin position="1"/>
        <end position="26"/>
    </location>
</feature>
<feature type="compositionally biased region" description="Low complexity" evidence="17">
    <location>
        <begin position="423"/>
        <end position="441"/>
    </location>
</feature>
<dbReference type="GO" id="GO:0005737">
    <property type="term" value="C:cytoplasm"/>
    <property type="evidence" value="ECO:0007669"/>
    <property type="project" value="TreeGrafter"/>
</dbReference>